<sequence>MGERRGINGFHGFTDLQRGGRHDIDVNAEQCGQLPAQARQRG</sequence>
<evidence type="ECO:0000313" key="2">
    <source>
        <dbReference type="Proteomes" id="UP001597417"/>
    </source>
</evidence>
<protein>
    <submittedName>
        <fullName evidence="1">Uncharacterized protein</fullName>
    </submittedName>
</protein>
<comment type="caution">
    <text evidence="1">The sequence shown here is derived from an EMBL/GenBank/DDBJ whole genome shotgun (WGS) entry which is preliminary data.</text>
</comment>
<gene>
    <name evidence="1" type="ORF">ACFSXZ_33785</name>
</gene>
<dbReference type="RefSeq" id="WP_378269810.1">
    <property type="nucleotide sequence ID" value="NZ_JBHUKR010000021.1"/>
</dbReference>
<evidence type="ECO:0000313" key="1">
    <source>
        <dbReference type="EMBL" id="MFD2421313.1"/>
    </source>
</evidence>
<accession>A0ABW5G1X7</accession>
<organism evidence="1 2">
    <name type="scientific">Amycolatopsis pigmentata</name>
    <dbReference type="NCBI Taxonomy" id="450801"/>
    <lineage>
        <taxon>Bacteria</taxon>
        <taxon>Bacillati</taxon>
        <taxon>Actinomycetota</taxon>
        <taxon>Actinomycetes</taxon>
        <taxon>Pseudonocardiales</taxon>
        <taxon>Pseudonocardiaceae</taxon>
        <taxon>Amycolatopsis</taxon>
    </lineage>
</organism>
<dbReference type="EMBL" id="JBHUKR010000021">
    <property type="protein sequence ID" value="MFD2421313.1"/>
    <property type="molecule type" value="Genomic_DNA"/>
</dbReference>
<name>A0ABW5G1X7_9PSEU</name>
<reference evidence="2" key="1">
    <citation type="journal article" date="2019" name="Int. J. Syst. Evol. Microbiol.">
        <title>The Global Catalogue of Microorganisms (GCM) 10K type strain sequencing project: providing services to taxonomists for standard genome sequencing and annotation.</title>
        <authorList>
            <consortium name="The Broad Institute Genomics Platform"/>
            <consortium name="The Broad Institute Genome Sequencing Center for Infectious Disease"/>
            <person name="Wu L."/>
            <person name="Ma J."/>
        </authorList>
    </citation>
    <scope>NUCLEOTIDE SEQUENCE [LARGE SCALE GENOMIC DNA]</scope>
    <source>
        <strain evidence="2">CGMCC 4.7645</strain>
    </source>
</reference>
<proteinExistence type="predicted"/>
<dbReference type="Proteomes" id="UP001597417">
    <property type="component" value="Unassembled WGS sequence"/>
</dbReference>
<keyword evidence="2" id="KW-1185">Reference proteome</keyword>